<reference evidence="1" key="2">
    <citation type="journal article" date="2010" name="Nature">
        <title>Comparative genomics reveals mobile pathogenicity chromosomes in Fusarium.</title>
        <authorList>
            <person name="Ma L.J."/>
            <person name="van der Does H.C."/>
            <person name="Borkovich K.A."/>
            <person name="Coleman J.J."/>
            <person name="Daboussi M.J."/>
            <person name="Di Pietro A."/>
            <person name="Dufresne M."/>
            <person name="Freitag M."/>
            <person name="Grabherr M."/>
            <person name="Henrissat B."/>
            <person name="Houterman P.M."/>
            <person name="Kang S."/>
            <person name="Shim W.B."/>
            <person name="Woloshuk C."/>
            <person name="Xie X."/>
            <person name="Xu J.R."/>
            <person name="Antoniw J."/>
            <person name="Baker S.E."/>
            <person name="Bluhm B.H."/>
            <person name="Breakspear A."/>
            <person name="Brown D.W."/>
            <person name="Butchko R.A."/>
            <person name="Chapman S."/>
            <person name="Coulson R."/>
            <person name="Coutinho P.M."/>
            <person name="Danchin E.G."/>
            <person name="Diener A."/>
            <person name="Gale L.R."/>
            <person name="Gardiner D.M."/>
            <person name="Goff S."/>
            <person name="Hammond-Kosack K.E."/>
            <person name="Hilburn K."/>
            <person name="Hua-Van A."/>
            <person name="Jonkers W."/>
            <person name="Kazan K."/>
            <person name="Kodira C.D."/>
            <person name="Koehrsen M."/>
            <person name="Kumar L."/>
            <person name="Lee Y.H."/>
            <person name="Li L."/>
            <person name="Manners J.M."/>
            <person name="Miranda-Saavedra D."/>
            <person name="Mukherjee M."/>
            <person name="Park G."/>
            <person name="Park J."/>
            <person name="Park S.Y."/>
            <person name="Proctor R.H."/>
            <person name="Regev A."/>
            <person name="Ruiz-Roldan M.C."/>
            <person name="Sain D."/>
            <person name="Sakthikumar S."/>
            <person name="Sykes S."/>
            <person name="Schwartz D.C."/>
            <person name="Turgeon B.G."/>
            <person name="Wapinski I."/>
            <person name="Yoder O."/>
            <person name="Young S."/>
            <person name="Zeng Q."/>
            <person name="Zhou S."/>
            <person name="Galagan J."/>
            <person name="Cuomo C.A."/>
            <person name="Kistler H.C."/>
            <person name="Rep M."/>
        </authorList>
    </citation>
    <scope>NUCLEOTIDE SEQUENCE [LARGE SCALE GENOMIC DNA]</scope>
    <source>
        <strain evidence="1">4287</strain>
    </source>
</reference>
<dbReference type="GeneID" id="28959583"/>
<accession>A0A0J9UT05</accession>
<proteinExistence type="predicted"/>
<organism evidence="1 2">
    <name type="scientific">Fusarium oxysporum f. sp. lycopersici (strain 4287 / CBS 123668 / FGSC 9935 / NRRL 34936)</name>
    <name type="common">Fusarium vascular wilt of tomato</name>
    <dbReference type="NCBI Taxonomy" id="426428"/>
    <lineage>
        <taxon>Eukaryota</taxon>
        <taxon>Fungi</taxon>
        <taxon>Dikarya</taxon>
        <taxon>Ascomycota</taxon>
        <taxon>Pezizomycotina</taxon>
        <taxon>Sordariomycetes</taxon>
        <taxon>Hypocreomycetidae</taxon>
        <taxon>Hypocreales</taxon>
        <taxon>Nectriaceae</taxon>
        <taxon>Fusarium</taxon>
        <taxon>Fusarium oxysporum species complex</taxon>
    </lineage>
</organism>
<dbReference type="VEuPathDB" id="FungiDB:FOXG_18877"/>
<dbReference type="EMBL" id="DS231699">
    <property type="protein sequence ID" value="KNB01431.1"/>
    <property type="molecule type" value="Genomic_DNA"/>
</dbReference>
<evidence type="ECO:0000313" key="1">
    <source>
        <dbReference type="EMBL" id="KNB01431.1"/>
    </source>
</evidence>
<evidence type="ECO:0000313" key="2">
    <source>
        <dbReference type="Proteomes" id="UP000009097"/>
    </source>
</evidence>
<gene>
    <name evidence="1" type="ORF">FOXG_18877</name>
</gene>
<dbReference type="AlphaFoldDB" id="A0A0J9UT05"/>
<dbReference type="RefSeq" id="XP_018239476.1">
    <property type="nucleotide sequence ID" value="XM_018399019.1"/>
</dbReference>
<reference evidence="1" key="1">
    <citation type="submission" date="2007-04" db="EMBL/GenBank/DDBJ databases">
        <authorList>
            <consortium name="The Broad Institute Genome Sequencing Platform"/>
            <person name="Birren B."/>
            <person name="Lander E."/>
            <person name="Galagan J."/>
            <person name="Nusbaum C."/>
            <person name="Devon K."/>
            <person name="Ma L.-J."/>
            <person name="Jaffe D."/>
            <person name="Butler J."/>
            <person name="Alvarez P."/>
            <person name="Gnerre S."/>
            <person name="Grabherr M."/>
            <person name="Kleber M."/>
            <person name="Mauceli E."/>
            <person name="Brockman W."/>
            <person name="MacCallum I.A."/>
            <person name="Young S."/>
            <person name="LaButti K."/>
            <person name="DeCaprio D."/>
            <person name="Crawford M."/>
            <person name="Koehrsen M."/>
            <person name="Engels R."/>
            <person name="Montgomery P."/>
            <person name="Pearson M."/>
            <person name="Howarth C."/>
            <person name="Larson L."/>
            <person name="White J."/>
            <person name="O'Leary S."/>
            <person name="Kodira C."/>
            <person name="Zeng Q."/>
            <person name="Yandava C."/>
            <person name="Alvarado L."/>
            <person name="Kistler C."/>
            <person name="Shim W.-B."/>
            <person name="Kang S."/>
            <person name="Woloshuk C."/>
        </authorList>
    </citation>
    <scope>NUCLEOTIDE SEQUENCE</scope>
    <source>
        <strain evidence="1">4287</strain>
    </source>
</reference>
<sequence>MAVFRKFTAYLRYNYQICLGAHTRVLGGRLVDHIRRAADTGGF</sequence>
<dbReference type="Proteomes" id="UP000009097">
    <property type="component" value="Unassembled WGS sequence"/>
</dbReference>
<dbReference type="KEGG" id="fox:FOXG_18877"/>
<name>A0A0J9UT05_FUSO4</name>
<protein>
    <submittedName>
        <fullName evidence="1">Uncharacterized protein</fullName>
    </submittedName>
</protein>